<dbReference type="NCBIfam" id="TIGR02397">
    <property type="entry name" value="dnaX_nterm"/>
    <property type="match status" value="1"/>
</dbReference>
<feature type="domain" description="AAA+ ATPase" evidence="13">
    <location>
        <begin position="37"/>
        <end position="179"/>
    </location>
</feature>
<evidence type="ECO:0000256" key="1">
    <source>
        <dbReference type="ARBA" id="ARBA00006360"/>
    </source>
</evidence>
<evidence type="ECO:0000256" key="9">
    <source>
        <dbReference type="ARBA" id="ARBA00022840"/>
    </source>
</evidence>
<dbReference type="PANTHER" id="PTHR11669:SF0">
    <property type="entry name" value="PROTEIN STICHEL-LIKE 2"/>
    <property type="match status" value="1"/>
</dbReference>
<dbReference type="SUPFAM" id="SSF52540">
    <property type="entry name" value="P-loop containing nucleoside triphosphate hydrolases"/>
    <property type="match status" value="1"/>
</dbReference>
<organism evidence="14 15">
    <name type="scientific">Andreesenia angusta</name>
    <dbReference type="NCBI Taxonomy" id="39480"/>
    <lineage>
        <taxon>Bacteria</taxon>
        <taxon>Bacillati</taxon>
        <taxon>Bacillota</taxon>
        <taxon>Tissierellia</taxon>
        <taxon>Tissierellales</taxon>
        <taxon>Gottschalkiaceae</taxon>
        <taxon>Andreesenia</taxon>
    </lineage>
</organism>
<gene>
    <name evidence="14" type="primary">dnaX_1</name>
    <name evidence="14" type="ORF">EUAN_20600</name>
</gene>
<sequence>MSYKAIYRRFRPKSFEDLIGQEHISTILKNQIKTDNIAHAYLFSGIRGTGKTSAAKIFARAVNCTSPIEGDPCNKCEICLASLDESLMDIVEIDAASNNKVEDIRELRESINYPPSKGRYKVYIVDEVHMLSTSAFNAFLKTLEEPPSYVIFILATTEQQKIPATIVSRCQRYEFKRISSEDISKNMAKICSELDISVESRTLRLIARNSEGAMRDALSILDQVVAISDGKIEYEEVLESLGSASGEVLLSLVDSIVERDAAELFGKIESTIKSGKDSTRLIKDMISYFRSMVIVKAGSNYREILDEPEEVLDEIKKRSDKFGMDRLMDCIDILSEAEATMKYATQPRITLEITAMKLLEAGEREAMIARIEKLENMIKSGKIEVSKATRPESRETKVPPKEVRREEKSQSPDEIGKKEAELSSKELSFNDILDEWSEALKYVKKKKIALHALLVEGKLVKLKNGVLTIQFGDQFGFHKDAIEKEHNKRAVEEILADYFKSSLTVNFIMEDESGPEEDEEDLLQDVVEIFGSEKLKVED</sequence>
<dbReference type="GO" id="GO:0009360">
    <property type="term" value="C:DNA polymerase III complex"/>
    <property type="evidence" value="ECO:0007669"/>
    <property type="project" value="InterPro"/>
</dbReference>
<feature type="region of interest" description="Disordered" evidence="12">
    <location>
        <begin position="385"/>
        <end position="419"/>
    </location>
</feature>
<keyword evidence="5" id="KW-0235">DNA replication</keyword>
<keyword evidence="6" id="KW-0479">Metal-binding</keyword>
<dbReference type="CDD" id="cd18137">
    <property type="entry name" value="HLD_clamp_pol_III_gamma_tau"/>
    <property type="match status" value="1"/>
</dbReference>
<evidence type="ECO:0000256" key="8">
    <source>
        <dbReference type="ARBA" id="ARBA00022833"/>
    </source>
</evidence>
<keyword evidence="3 14" id="KW-0808">Transferase</keyword>
<dbReference type="InterPro" id="IPR048448">
    <property type="entry name" value="DnaX-like_C"/>
</dbReference>
<dbReference type="InterPro" id="IPR012763">
    <property type="entry name" value="DNA_pol_III_sug/sutau_N"/>
</dbReference>
<keyword evidence="9" id="KW-0067">ATP-binding</keyword>
<keyword evidence="15" id="KW-1185">Reference proteome</keyword>
<dbReference type="SUPFAM" id="SSF48019">
    <property type="entry name" value="post-AAA+ oligomerization domain-like"/>
    <property type="match status" value="1"/>
</dbReference>
<dbReference type="GO" id="GO:0003677">
    <property type="term" value="F:DNA binding"/>
    <property type="evidence" value="ECO:0007669"/>
    <property type="project" value="InterPro"/>
</dbReference>
<evidence type="ECO:0000256" key="4">
    <source>
        <dbReference type="ARBA" id="ARBA00022695"/>
    </source>
</evidence>
<dbReference type="NCBIfam" id="NF004046">
    <property type="entry name" value="PRK05563.1"/>
    <property type="match status" value="1"/>
</dbReference>
<dbReference type="GO" id="GO:0005524">
    <property type="term" value="F:ATP binding"/>
    <property type="evidence" value="ECO:0007669"/>
    <property type="project" value="UniProtKB-KW"/>
</dbReference>
<comment type="similarity">
    <text evidence="1">Belongs to the DnaX/STICHEL family.</text>
</comment>
<dbReference type="PANTHER" id="PTHR11669">
    <property type="entry name" value="REPLICATION FACTOR C / DNA POLYMERASE III GAMMA-TAU SUBUNIT"/>
    <property type="match status" value="1"/>
</dbReference>
<protein>
    <recommendedName>
        <fullName evidence="2">DNA-directed DNA polymerase</fullName>
        <ecNumber evidence="2">2.7.7.7</ecNumber>
    </recommendedName>
</protein>
<dbReference type="GO" id="GO:0003887">
    <property type="term" value="F:DNA-directed DNA polymerase activity"/>
    <property type="evidence" value="ECO:0007669"/>
    <property type="project" value="UniProtKB-KW"/>
</dbReference>
<evidence type="ECO:0000256" key="5">
    <source>
        <dbReference type="ARBA" id="ARBA00022705"/>
    </source>
</evidence>
<dbReference type="RefSeq" id="WP_071064260.1">
    <property type="nucleotide sequence ID" value="NZ_MKIE01000011.1"/>
</dbReference>
<proteinExistence type="inferred from homology"/>
<evidence type="ECO:0000259" key="13">
    <source>
        <dbReference type="SMART" id="SM00382"/>
    </source>
</evidence>
<evidence type="ECO:0000256" key="11">
    <source>
        <dbReference type="ARBA" id="ARBA00049244"/>
    </source>
</evidence>
<dbReference type="InterPro" id="IPR022754">
    <property type="entry name" value="DNA_pol_III_gamma-3"/>
</dbReference>
<evidence type="ECO:0000313" key="14">
    <source>
        <dbReference type="EMBL" id="OHW61520.1"/>
    </source>
</evidence>
<dbReference type="STRING" id="39480.EUAN_20600"/>
<dbReference type="CDD" id="cd00009">
    <property type="entry name" value="AAA"/>
    <property type="match status" value="1"/>
</dbReference>
<keyword evidence="8" id="KW-0862">Zinc</keyword>
<dbReference type="EMBL" id="MKIE01000011">
    <property type="protein sequence ID" value="OHW61520.1"/>
    <property type="molecule type" value="Genomic_DNA"/>
</dbReference>
<dbReference type="Pfam" id="PF22608">
    <property type="entry name" value="DNAX_ATPase_lid"/>
    <property type="match status" value="1"/>
</dbReference>
<evidence type="ECO:0000256" key="2">
    <source>
        <dbReference type="ARBA" id="ARBA00012417"/>
    </source>
</evidence>
<dbReference type="FunFam" id="1.10.8.60:FF:000013">
    <property type="entry name" value="DNA polymerase III subunit gamma/tau"/>
    <property type="match status" value="1"/>
</dbReference>
<evidence type="ECO:0000256" key="12">
    <source>
        <dbReference type="SAM" id="MobiDB-lite"/>
    </source>
</evidence>
<dbReference type="InterPro" id="IPR003593">
    <property type="entry name" value="AAA+_ATPase"/>
</dbReference>
<dbReference type="InterPro" id="IPR027417">
    <property type="entry name" value="P-loop_NTPase"/>
</dbReference>
<dbReference type="Pfam" id="PF12169">
    <property type="entry name" value="DNA_pol3_gamma3"/>
    <property type="match status" value="1"/>
</dbReference>
<comment type="catalytic activity">
    <reaction evidence="11">
        <text>DNA(n) + a 2'-deoxyribonucleoside 5'-triphosphate = DNA(n+1) + diphosphate</text>
        <dbReference type="Rhea" id="RHEA:22508"/>
        <dbReference type="Rhea" id="RHEA-COMP:17339"/>
        <dbReference type="Rhea" id="RHEA-COMP:17340"/>
        <dbReference type="ChEBI" id="CHEBI:33019"/>
        <dbReference type="ChEBI" id="CHEBI:61560"/>
        <dbReference type="ChEBI" id="CHEBI:173112"/>
        <dbReference type="EC" id="2.7.7.7"/>
    </reaction>
</comment>
<dbReference type="Pfam" id="PF13177">
    <property type="entry name" value="DNA_pol3_delta2"/>
    <property type="match status" value="1"/>
</dbReference>
<dbReference type="Gene3D" id="1.10.8.60">
    <property type="match status" value="1"/>
</dbReference>
<comment type="caution">
    <text evidence="14">The sequence shown here is derived from an EMBL/GenBank/DDBJ whole genome shotgun (WGS) entry which is preliminary data.</text>
</comment>
<dbReference type="SMART" id="SM00382">
    <property type="entry name" value="AAA"/>
    <property type="match status" value="1"/>
</dbReference>
<dbReference type="Gene3D" id="3.40.50.300">
    <property type="entry name" value="P-loop containing nucleotide triphosphate hydrolases"/>
    <property type="match status" value="1"/>
</dbReference>
<dbReference type="Gene3D" id="1.20.272.10">
    <property type="match status" value="1"/>
</dbReference>
<dbReference type="Pfam" id="PF20964">
    <property type="entry name" value="DnaX_C"/>
    <property type="match status" value="1"/>
</dbReference>
<evidence type="ECO:0000256" key="6">
    <source>
        <dbReference type="ARBA" id="ARBA00022723"/>
    </source>
</evidence>
<keyword evidence="4 14" id="KW-0548">Nucleotidyltransferase</keyword>
<reference evidence="14 15" key="1">
    <citation type="submission" date="2016-09" db="EMBL/GenBank/DDBJ databases">
        <title>Genome sequence of Eubacterium angustum.</title>
        <authorList>
            <person name="Poehlein A."/>
            <person name="Daniel R."/>
        </authorList>
    </citation>
    <scope>NUCLEOTIDE SEQUENCE [LARGE SCALE GENOMIC DNA]</scope>
    <source>
        <strain evidence="14 15">DSM 1989</strain>
    </source>
</reference>
<dbReference type="AlphaFoldDB" id="A0A1S1V546"/>
<dbReference type="EC" id="2.7.7.7" evidence="2"/>
<dbReference type="GO" id="GO:0006261">
    <property type="term" value="P:DNA-templated DNA replication"/>
    <property type="evidence" value="ECO:0007669"/>
    <property type="project" value="TreeGrafter"/>
</dbReference>
<name>A0A1S1V546_9FIRM</name>
<dbReference type="InterPro" id="IPR008921">
    <property type="entry name" value="DNA_pol3_clamp-load_cplx_C"/>
</dbReference>
<keyword evidence="7" id="KW-0547">Nucleotide-binding</keyword>
<evidence type="ECO:0000256" key="7">
    <source>
        <dbReference type="ARBA" id="ARBA00022741"/>
    </source>
</evidence>
<evidence type="ECO:0000256" key="3">
    <source>
        <dbReference type="ARBA" id="ARBA00022679"/>
    </source>
</evidence>
<dbReference type="OrthoDB" id="9810148at2"/>
<evidence type="ECO:0000256" key="10">
    <source>
        <dbReference type="ARBA" id="ARBA00022932"/>
    </source>
</evidence>
<dbReference type="FunFam" id="3.40.50.300:FF:000014">
    <property type="entry name" value="DNA polymerase III subunit gamma/tau"/>
    <property type="match status" value="1"/>
</dbReference>
<keyword evidence="10" id="KW-0239">DNA-directed DNA polymerase</keyword>
<evidence type="ECO:0000313" key="15">
    <source>
        <dbReference type="Proteomes" id="UP000180254"/>
    </source>
</evidence>
<dbReference type="InterPro" id="IPR045085">
    <property type="entry name" value="HLD_clamp_pol_III_gamma_tau"/>
</dbReference>
<dbReference type="GO" id="GO:0046872">
    <property type="term" value="F:metal ion binding"/>
    <property type="evidence" value="ECO:0007669"/>
    <property type="project" value="UniProtKB-KW"/>
</dbReference>
<dbReference type="Proteomes" id="UP000180254">
    <property type="component" value="Unassembled WGS sequence"/>
</dbReference>
<dbReference type="InterPro" id="IPR050238">
    <property type="entry name" value="DNA_Rep/Repair_Clamp_Loader"/>
</dbReference>
<accession>A0A1S1V546</accession>